<evidence type="ECO:0000313" key="3">
    <source>
        <dbReference type="Proteomes" id="UP001189624"/>
    </source>
</evidence>
<accession>A0AA86SLQ4</accession>
<gene>
    <name evidence="2" type="ORF">AYBTSS11_LOCUS20452</name>
</gene>
<feature type="domain" description="Myb/SANT-like" evidence="1">
    <location>
        <begin position="185"/>
        <end position="279"/>
    </location>
</feature>
<dbReference type="Pfam" id="PF12776">
    <property type="entry name" value="Myb_DNA-bind_3"/>
    <property type="match status" value="2"/>
</dbReference>
<evidence type="ECO:0000259" key="1">
    <source>
        <dbReference type="Pfam" id="PF12776"/>
    </source>
</evidence>
<protein>
    <recommendedName>
        <fullName evidence="1">Myb/SANT-like domain-containing protein</fullName>
    </recommendedName>
</protein>
<dbReference type="PANTHER" id="PTHR46929:SF29">
    <property type="entry name" value="MYB_SANT-LIKE DOMAIN-CONTAINING PROTEIN"/>
    <property type="match status" value="1"/>
</dbReference>
<dbReference type="AlphaFoldDB" id="A0AA86SLQ4"/>
<feature type="domain" description="Myb/SANT-like" evidence="1">
    <location>
        <begin position="21"/>
        <end position="114"/>
    </location>
</feature>
<dbReference type="Proteomes" id="UP001189624">
    <property type="component" value="Chromosome 6"/>
</dbReference>
<evidence type="ECO:0000313" key="2">
    <source>
        <dbReference type="EMBL" id="CAJ1964694.1"/>
    </source>
</evidence>
<keyword evidence="3" id="KW-1185">Reference proteome</keyword>
<dbReference type="Gramene" id="rna-AYBTSS11_LOCUS20452">
    <property type="protein sequence ID" value="CAJ1964694.1"/>
    <property type="gene ID" value="gene-AYBTSS11_LOCUS20452"/>
</dbReference>
<proteinExistence type="predicted"/>
<organism evidence="2 3">
    <name type="scientific">Sphenostylis stenocarpa</name>
    <dbReference type="NCBI Taxonomy" id="92480"/>
    <lineage>
        <taxon>Eukaryota</taxon>
        <taxon>Viridiplantae</taxon>
        <taxon>Streptophyta</taxon>
        <taxon>Embryophyta</taxon>
        <taxon>Tracheophyta</taxon>
        <taxon>Spermatophyta</taxon>
        <taxon>Magnoliopsida</taxon>
        <taxon>eudicotyledons</taxon>
        <taxon>Gunneridae</taxon>
        <taxon>Pentapetalae</taxon>
        <taxon>rosids</taxon>
        <taxon>fabids</taxon>
        <taxon>Fabales</taxon>
        <taxon>Fabaceae</taxon>
        <taxon>Papilionoideae</taxon>
        <taxon>50 kb inversion clade</taxon>
        <taxon>NPAAA clade</taxon>
        <taxon>indigoferoid/millettioid clade</taxon>
        <taxon>Phaseoleae</taxon>
        <taxon>Sphenostylis</taxon>
    </lineage>
</organism>
<dbReference type="PANTHER" id="PTHR46929">
    <property type="entry name" value="EXPRESSED PROTEIN"/>
    <property type="match status" value="1"/>
</dbReference>
<dbReference type="EMBL" id="OY731403">
    <property type="protein sequence ID" value="CAJ1964694.1"/>
    <property type="molecule type" value="Genomic_DNA"/>
</dbReference>
<reference evidence="2" key="1">
    <citation type="submission" date="2023-10" db="EMBL/GenBank/DDBJ databases">
        <authorList>
            <person name="Domelevo Entfellner J.-B."/>
        </authorList>
    </citation>
    <scope>NUCLEOTIDE SEQUENCE</scope>
</reference>
<sequence length="329" mass="37940">MHSKLYQCSSSDKEKAKYLVWTNEMDKCLTEVLAEQVKKGNKMDNMLKPAAFAGALKTLKENYGMYVTKGHIKNRLKTWRKQFGVLKELLAQRGFIWNETKKMVVADNTVWNDYIKVHPDAKSFREKSIENYDQLCTILGNEQVIANFSDNVTDTDVNSAIDKRDPDLAIVSETQTDGNQTKNLRWTVEMDHWLGKILVDQVKKGLKVDKVLLTEAYEAAVSVVNAKFGLHLTKFNIKNRLKTWKKQYEQLKEILSHTGFKWDATKKMISANDSTWNDYIRATISWLPLHPLRISMSIPLLSTIFPSIENWIVMIIPHGLEKSIDRSLK</sequence>
<dbReference type="InterPro" id="IPR024752">
    <property type="entry name" value="Myb/SANT-like_dom"/>
</dbReference>
<name>A0AA86SLQ4_9FABA</name>